<evidence type="ECO:0000313" key="2">
    <source>
        <dbReference type="Proteomes" id="UP001528850"/>
    </source>
</evidence>
<sequence>MTWQCLALDLRDDPAAIADYERWHRKGVIWPEIVQSIREAGILDMQIHRTGNRLVMLMRVGPEFDADAKAAADAASERVQAWETLMSTFQQPLPWAGAGQKWVPMTRIFDLSTC</sequence>
<protein>
    <submittedName>
        <fullName evidence="1">L-rhamnose mutarotase</fullName>
    </submittedName>
</protein>
<dbReference type="EMBL" id="JARJJS010000001">
    <property type="protein sequence ID" value="MDF4024630.1"/>
    <property type="molecule type" value="Genomic_DNA"/>
</dbReference>
<gene>
    <name evidence="1" type="ORF">P3W24_06620</name>
</gene>
<dbReference type="PANTHER" id="PTHR43239">
    <property type="entry name" value="UPF0734 PROTEIN DDB_G0273871/DDB_G0273177"/>
    <property type="match status" value="1"/>
</dbReference>
<evidence type="ECO:0000313" key="1">
    <source>
        <dbReference type="EMBL" id="MDF4024630.1"/>
    </source>
</evidence>
<name>A0ABT6B927_9GAMM</name>
<reference evidence="1 2" key="1">
    <citation type="journal article" date="2024" name="Curr. Microbiol.">
        <title>Luteibacter sahnii sp. nov., A Novel Yellow-Colored Xanthomonadin Pigment Producing Probiotic Bacterium from Healthy Rice Seed Microbiome.</title>
        <authorList>
            <person name="Jaiswal G."/>
            <person name="Rana R."/>
            <person name="Nayak P.K."/>
            <person name="Chouhan R."/>
            <person name="Gandhi S.G."/>
            <person name="Patel H.K."/>
            <person name="Patil P.B."/>
        </authorList>
    </citation>
    <scope>NUCLEOTIDE SEQUENCE [LARGE SCALE GENOMIC DNA]</scope>
    <source>
        <strain evidence="1 2">PPL201</strain>
    </source>
</reference>
<keyword evidence="2" id="KW-1185">Reference proteome</keyword>
<dbReference type="Pfam" id="PF05336">
    <property type="entry name" value="rhaM"/>
    <property type="match status" value="1"/>
</dbReference>
<dbReference type="SUPFAM" id="SSF54909">
    <property type="entry name" value="Dimeric alpha+beta barrel"/>
    <property type="match status" value="1"/>
</dbReference>
<proteinExistence type="predicted"/>
<dbReference type="InterPro" id="IPR052996">
    <property type="entry name" value="Carb_Metab_Mutarotase"/>
</dbReference>
<comment type="caution">
    <text evidence="1">The sequence shown here is derived from an EMBL/GenBank/DDBJ whole genome shotgun (WGS) entry which is preliminary data.</text>
</comment>
<dbReference type="Gene3D" id="3.30.70.100">
    <property type="match status" value="1"/>
</dbReference>
<accession>A0ABT6B927</accession>
<dbReference type="PANTHER" id="PTHR43239:SF1">
    <property type="entry name" value="UPF0734 PROTEIN DDB_G0273871_DDB_G0273177"/>
    <property type="match status" value="1"/>
</dbReference>
<dbReference type="InterPro" id="IPR008000">
    <property type="entry name" value="Rham/fucose_mutarotase"/>
</dbReference>
<dbReference type="InterPro" id="IPR011008">
    <property type="entry name" value="Dimeric_a/b-barrel"/>
</dbReference>
<organism evidence="1 2">
    <name type="scientific">Luteibacter sahnii</name>
    <dbReference type="NCBI Taxonomy" id="3021977"/>
    <lineage>
        <taxon>Bacteria</taxon>
        <taxon>Pseudomonadati</taxon>
        <taxon>Pseudomonadota</taxon>
        <taxon>Gammaproteobacteria</taxon>
        <taxon>Lysobacterales</taxon>
        <taxon>Rhodanobacteraceae</taxon>
        <taxon>Luteibacter</taxon>
    </lineage>
</organism>
<dbReference type="Proteomes" id="UP001528850">
    <property type="component" value="Unassembled WGS sequence"/>
</dbReference>